<dbReference type="EC" id="2.4.-.-" evidence="3"/>
<dbReference type="Proteomes" id="UP001293718">
    <property type="component" value="Unassembled WGS sequence"/>
</dbReference>
<proteinExistence type="predicted"/>
<dbReference type="EMBL" id="JAXOJX010000033">
    <property type="protein sequence ID" value="MDZ5458672.1"/>
    <property type="molecule type" value="Genomic_DNA"/>
</dbReference>
<evidence type="ECO:0000313" key="3">
    <source>
        <dbReference type="EMBL" id="MDZ5458672.1"/>
    </source>
</evidence>
<dbReference type="PANTHER" id="PTHR30160:SF1">
    <property type="entry name" value="LIPOPOLYSACCHARIDE 1,2-N-ACETYLGLUCOSAMINETRANSFERASE-RELATED"/>
    <property type="match status" value="1"/>
</dbReference>
<evidence type="ECO:0000256" key="2">
    <source>
        <dbReference type="ARBA" id="ARBA00022679"/>
    </source>
</evidence>
<dbReference type="InterPro" id="IPR051199">
    <property type="entry name" value="LPS_LOS_Heptosyltrfase"/>
</dbReference>
<dbReference type="InterPro" id="IPR002201">
    <property type="entry name" value="Glyco_trans_9"/>
</dbReference>
<dbReference type="SUPFAM" id="SSF53756">
    <property type="entry name" value="UDP-Glycosyltransferase/glycogen phosphorylase"/>
    <property type="match status" value="1"/>
</dbReference>
<keyword evidence="4" id="KW-1185">Reference proteome</keyword>
<dbReference type="Pfam" id="PF01075">
    <property type="entry name" value="Glyco_transf_9"/>
    <property type="match status" value="1"/>
</dbReference>
<dbReference type="CDD" id="cd03789">
    <property type="entry name" value="GT9_LPS_heptosyltransferase"/>
    <property type="match status" value="1"/>
</dbReference>
<name>A0ABU5IHP0_9BURK</name>
<dbReference type="Gene3D" id="3.40.50.2000">
    <property type="entry name" value="Glycogen Phosphorylase B"/>
    <property type="match status" value="2"/>
</dbReference>
<dbReference type="PANTHER" id="PTHR30160">
    <property type="entry name" value="TETRAACYLDISACCHARIDE 4'-KINASE-RELATED"/>
    <property type="match status" value="1"/>
</dbReference>
<comment type="caution">
    <text evidence="3">The sequence shown here is derived from an EMBL/GenBank/DDBJ whole genome shotgun (WGS) entry which is preliminary data.</text>
</comment>
<reference evidence="3 4" key="1">
    <citation type="submission" date="2023-11" db="EMBL/GenBank/DDBJ databases">
        <title>Draft genome of Azohydromonas lata strain H1 (DSM1123), a polyhydroxyalkanoate producer.</title>
        <authorList>
            <person name="Traversa D."/>
            <person name="D'Addabbo P."/>
            <person name="Pazzani C."/>
            <person name="Manzari C."/>
            <person name="Chiara M."/>
            <person name="Scrascia M."/>
        </authorList>
    </citation>
    <scope>NUCLEOTIDE SEQUENCE [LARGE SCALE GENOMIC DNA]</scope>
    <source>
        <strain evidence="3 4">H1</strain>
    </source>
</reference>
<gene>
    <name evidence="3" type="ORF">SM757_19000</name>
</gene>
<dbReference type="RefSeq" id="WP_322466698.1">
    <property type="nucleotide sequence ID" value="NZ_JAXOJX010000033.1"/>
</dbReference>
<evidence type="ECO:0000313" key="4">
    <source>
        <dbReference type="Proteomes" id="UP001293718"/>
    </source>
</evidence>
<dbReference type="GO" id="GO:0016757">
    <property type="term" value="F:glycosyltransferase activity"/>
    <property type="evidence" value="ECO:0007669"/>
    <property type="project" value="UniProtKB-KW"/>
</dbReference>
<evidence type="ECO:0000256" key="1">
    <source>
        <dbReference type="ARBA" id="ARBA00022676"/>
    </source>
</evidence>
<protein>
    <submittedName>
        <fullName evidence="3">Glycosyltransferase family 9 protein</fullName>
        <ecNumber evidence="3">2.4.-.-</ecNumber>
    </submittedName>
</protein>
<accession>A0ABU5IHP0</accession>
<sequence length="379" mass="41217">MPISLPTSQRDRYPHSLPGAVPAAEGPLRRIGVFRALMLGDVLCAVPALRALRAAHPQAEISYIGLPWARELMQRLPMVDRFIDFPGFPGLPEGGVDHGGVTDFLHQMQREHFDLLLQMHGSGRIVNPLMAACGARRSAGFFEPGAFCPQPELYTRWPSEGHEVHRLLRLLDHLGVARQGDHLEFPLRPQDFSDLQAVWPGAASDEPYVCVHAGARLPSRRWPVQRFAEVADRMARQGFTVVLTGSAGEVALASELQAHMRQPSINLAGRTTLWTLGALVARARLLLCNDTGISHVAAALATPSVVVASGSEVSRWRPLGRGSHHVLWQAMECRPCHHVSCPTGHACALAIGAAEVSAACEGRLAATLDQPRAEPHLYS</sequence>
<keyword evidence="1 3" id="KW-0328">Glycosyltransferase</keyword>
<keyword evidence="2 3" id="KW-0808">Transferase</keyword>
<organism evidence="3 4">
    <name type="scientific">Azohydromonas lata</name>
    <dbReference type="NCBI Taxonomy" id="45677"/>
    <lineage>
        <taxon>Bacteria</taxon>
        <taxon>Pseudomonadati</taxon>
        <taxon>Pseudomonadota</taxon>
        <taxon>Betaproteobacteria</taxon>
        <taxon>Burkholderiales</taxon>
        <taxon>Sphaerotilaceae</taxon>
        <taxon>Azohydromonas</taxon>
    </lineage>
</organism>